<name>V5Q7I1_9CAUD</name>
<protein>
    <submittedName>
        <fullName evidence="1">Uncharacterized protein</fullName>
    </submittedName>
</protein>
<evidence type="ECO:0000313" key="1">
    <source>
        <dbReference type="EMBL" id="AHB12079.1"/>
    </source>
</evidence>
<organism evidence="1 2">
    <name type="scientific">Xylella phage Sano</name>
    <dbReference type="NCBI Taxonomy" id="1415148"/>
    <lineage>
        <taxon>Viruses</taxon>
        <taxon>Duplodnaviria</taxon>
        <taxon>Heunggongvirae</taxon>
        <taxon>Uroviricota</taxon>
        <taxon>Caudoviricetes</taxon>
        <taxon>Casjensviridae</taxon>
        <taxon>Sanovirus</taxon>
        <taxon>Sanovirus sano</taxon>
        <taxon>Xylella virus Sano</taxon>
    </lineage>
</organism>
<dbReference type="Proteomes" id="UP000018621">
    <property type="component" value="Segment"/>
</dbReference>
<accession>V5Q7I1</accession>
<dbReference type="OrthoDB" id="35959at10239"/>
<keyword evidence="2" id="KW-1185">Reference proteome</keyword>
<gene>
    <name evidence="1" type="ORF">Sano_59</name>
</gene>
<proteinExistence type="predicted"/>
<reference evidence="1 2" key="1">
    <citation type="journal article" date="2014" name="J. Bacteriol.">
        <title>Characterization of novel virulent broad-host-range phages of Xylella fastidiosa and Xanthomonas.</title>
        <authorList>
            <person name="Ahern S.J."/>
            <person name="Das M."/>
            <person name="Bhowmick T.S."/>
            <person name="Young R."/>
            <person name="Gonzalez C.F."/>
        </authorList>
    </citation>
    <scope>NUCLEOTIDE SEQUENCE [LARGE SCALE GENOMIC DNA]</scope>
</reference>
<evidence type="ECO:0000313" key="2">
    <source>
        <dbReference type="Proteomes" id="UP000018621"/>
    </source>
</evidence>
<dbReference type="EMBL" id="KF626665">
    <property type="protein sequence ID" value="AHB12079.1"/>
    <property type="molecule type" value="Genomic_DNA"/>
</dbReference>
<sequence length="115" mass="13015">MGWLEIKQRARDVTHKTFGIPALFRSAGGVSTDTSARLHYKVRTYGDLDREGFATTVDDVDYVVIDTRELLANGIVAEEGNRINFPQLNRTFKLDVEHPSEDSRYVKWAVTETAP</sequence>